<dbReference type="InterPro" id="IPR036890">
    <property type="entry name" value="HATPase_C_sf"/>
</dbReference>
<feature type="transmembrane region" description="Helical" evidence="6">
    <location>
        <begin position="12"/>
        <end position="32"/>
    </location>
</feature>
<evidence type="ECO:0000256" key="6">
    <source>
        <dbReference type="SAM" id="Phobius"/>
    </source>
</evidence>
<name>A0A977PV72_9CYAN</name>
<evidence type="ECO:0000256" key="3">
    <source>
        <dbReference type="ARBA" id="ARBA00022679"/>
    </source>
</evidence>
<keyword evidence="6" id="KW-0472">Membrane</keyword>
<feature type="transmembrane region" description="Helical" evidence="6">
    <location>
        <begin position="99"/>
        <end position="123"/>
    </location>
</feature>
<protein>
    <recommendedName>
        <fullName evidence="2">histidine kinase</fullName>
        <ecNumber evidence="2">2.7.13.3</ecNumber>
    </recommendedName>
</protein>
<dbReference type="Pfam" id="PF02518">
    <property type="entry name" value="HATPase_c"/>
    <property type="match status" value="1"/>
</dbReference>
<dbReference type="SUPFAM" id="SSF55874">
    <property type="entry name" value="ATPase domain of HSP90 chaperone/DNA topoisomerase II/histidine kinase"/>
    <property type="match status" value="1"/>
</dbReference>
<dbReference type="KEGG" id="wna:KA717_35525"/>
<evidence type="ECO:0000256" key="4">
    <source>
        <dbReference type="ARBA" id="ARBA00022777"/>
    </source>
</evidence>
<keyword evidence="3" id="KW-0808">Transferase</keyword>
<dbReference type="EMBL" id="CP073041">
    <property type="protein sequence ID" value="UXE60746.1"/>
    <property type="molecule type" value="Genomic_DNA"/>
</dbReference>
<dbReference type="PANTHER" id="PTHR24421:SF10">
    <property type="entry name" value="NITRATE_NITRITE SENSOR PROTEIN NARQ"/>
    <property type="match status" value="1"/>
</dbReference>
<dbReference type="GO" id="GO:0004673">
    <property type="term" value="F:protein histidine kinase activity"/>
    <property type="evidence" value="ECO:0007669"/>
    <property type="project" value="UniProtKB-EC"/>
</dbReference>
<dbReference type="InterPro" id="IPR050482">
    <property type="entry name" value="Sensor_HK_TwoCompSys"/>
</dbReference>
<evidence type="ECO:0000256" key="1">
    <source>
        <dbReference type="ARBA" id="ARBA00000085"/>
    </source>
</evidence>
<dbReference type="Proteomes" id="UP001065613">
    <property type="component" value="Chromosome"/>
</dbReference>
<keyword evidence="6" id="KW-0812">Transmembrane</keyword>
<keyword evidence="5" id="KW-0902">Two-component regulatory system</keyword>
<dbReference type="EC" id="2.7.13.3" evidence="2"/>
<keyword evidence="4" id="KW-0418">Kinase</keyword>
<dbReference type="Gene3D" id="3.30.565.10">
    <property type="entry name" value="Histidine kinase-like ATPase, C-terminal domain"/>
    <property type="match status" value="1"/>
</dbReference>
<evidence type="ECO:0000256" key="5">
    <source>
        <dbReference type="ARBA" id="ARBA00023012"/>
    </source>
</evidence>
<evidence type="ECO:0000313" key="8">
    <source>
        <dbReference type="EMBL" id="UXE60746.1"/>
    </source>
</evidence>
<dbReference type="InterPro" id="IPR003594">
    <property type="entry name" value="HATPase_dom"/>
</dbReference>
<evidence type="ECO:0000259" key="7">
    <source>
        <dbReference type="Pfam" id="PF02518"/>
    </source>
</evidence>
<dbReference type="GO" id="GO:0000160">
    <property type="term" value="P:phosphorelay signal transduction system"/>
    <property type="evidence" value="ECO:0007669"/>
    <property type="project" value="UniProtKB-KW"/>
</dbReference>
<feature type="transmembrane region" description="Helical" evidence="6">
    <location>
        <begin position="60"/>
        <end position="79"/>
    </location>
</feature>
<reference evidence="8" key="1">
    <citation type="submission" date="2021-04" db="EMBL/GenBank/DDBJ databases">
        <title>Genome sequence of Woronichinia naegeliana from Washington state freshwater lake bloom.</title>
        <authorList>
            <person name="Dreher T.W."/>
        </authorList>
    </citation>
    <scope>NUCLEOTIDE SEQUENCE</scope>
    <source>
        <strain evidence="8">WA131</strain>
    </source>
</reference>
<keyword evidence="6" id="KW-1133">Transmembrane helix</keyword>
<evidence type="ECO:0000256" key="2">
    <source>
        <dbReference type="ARBA" id="ARBA00012438"/>
    </source>
</evidence>
<accession>A0A977PV72</accession>
<proteinExistence type="predicted"/>
<dbReference type="PANTHER" id="PTHR24421">
    <property type="entry name" value="NITRATE/NITRITE SENSOR PROTEIN NARX-RELATED"/>
    <property type="match status" value="1"/>
</dbReference>
<comment type="catalytic activity">
    <reaction evidence="1">
        <text>ATP + protein L-histidine = ADP + protein N-phospho-L-histidine.</text>
        <dbReference type="EC" id="2.7.13.3"/>
    </reaction>
</comment>
<gene>
    <name evidence="8" type="ORF">KA717_35525</name>
</gene>
<feature type="domain" description="Histidine kinase/HSP90-like ATPase" evidence="7">
    <location>
        <begin position="289"/>
        <end position="389"/>
    </location>
</feature>
<dbReference type="AlphaFoldDB" id="A0A977PV72"/>
<organism evidence="8">
    <name type="scientific">Woronichinia naegeliana WA131</name>
    <dbReference type="NCBI Taxonomy" id="2824559"/>
    <lineage>
        <taxon>Bacteria</taxon>
        <taxon>Bacillati</taxon>
        <taxon>Cyanobacteriota</taxon>
        <taxon>Cyanophyceae</taxon>
        <taxon>Synechococcales</taxon>
        <taxon>Coelosphaeriaceae</taxon>
        <taxon>Woronichinia</taxon>
    </lineage>
</organism>
<sequence>MIPRKTWTRTALWLGIGWSIFWSAIFSDLFLIPHRHRWQNLILLHLHFARIPPPETLPEGLQFAIILIGGIGVSHWVMVRVRDRKTTLHGPTIKRLHYWLYPLLALIGLGLLHFAFLAQGWILPLALPLITWTVTGLSTLFCLQLGLQQDLINQQQCEIDRLQTVEQAAVISQARKLMHRLASDIHDGPLQELKVIMDRLEILQSQFPEPPIDPILDQLATLGTHLRQHLSRTNAIALEITPELRNGLDQGIQTQLNNLIQSGELTLKVIQQLQPLTEPILNSLWLEAREDLYRFFKEAIHNVIHHAQPPYGSATQVIVSLKQQDHQAMLTIENDGTFLDPKIFEPNAQQRQKGGYGTKLMDTIAAELPDGKIQRIPLSSGGLQIQLTWNQNLSFN</sequence>